<keyword evidence="3" id="KW-1185">Reference proteome</keyword>
<evidence type="ECO:0000256" key="1">
    <source>
        <dbReference type="SAM" id="MobiDB-lite"/>
    </source>
</evidence>
<dbReference type="Proteomes" id="UP001501009">
    <property type="component" value="Unassembled WGS sequence"/>
</dbReference>
<evidence type="ECO:0000313" key="3">
    <source>
        <dbReference type="Proteomes" id="UP001501009"/>
    </source>
</evidence>
<accession>A0ABP7J6D8</accession>
<gene>
    <name evidence="2" type="ORF">GCM10022403_080890</name>
</gene>
<protein>
    <recommendedName>
        <fullName evidence="4">Transposase</fullName>
    </recommendedName>
</protein>
<sequence length="74" mass="8112">MWADSACAGTLAGWAKSLSGVTIKTVRRPKSVTDCVILPRRIASVTLMTRQLTSHPRPPQMQRSHGQSQHCKQG</sequence>
<reference evidence="3" key="1">
    <citation type="journal article" date="2019" name="Int. J. Syst. Evol. Microbiol.">
        <title>The Global Catalogue of Microorganisms (GCM) 10K type strain sequencing project: providing services to taxonomists for standard genome sequencing and annotation.</title>
        <authorList>
            <consortium name="The Broad Institute Genomics Platform"/>
            <consortium name="The Broad Institute Genome Sequencing Center for Infectious Disease"/>
            <person name="Wu L."/>
            <person name="Ma J."/>
        </authorList>
    </citation>
    <scope>NUCLEOTIDE SEQUENCE [LARGE SCALE GENOMIC DNA]</scope>
    <source>
        <strain evidence="3">JCM 17138</strain>
    </source>
</reference>
<feature type="region of interest" description="Disordered" evidence="1">
    <location>
        <begin position="51"/>
        <end position="74"/>
    </location>
</feature>
<proteinExistence type="predicted"/>
<evidence type="ECO:0000313" key="2">
    <source>
        <dbReference type="EMBL" id="GAA3836108.1"/>
    </source>
</evidence>
<dbReference type="EMBL" id="BAABDE010000033">
    <property type="protein sequence ID" value="GAA3836108.1"/>
    <property type="molecule type" value="Genomic_DNA"/>
</dbReference>
<evidence type="ECO:0008006" key="4">
    <source>
        <dbReference type="Google" id="ProtNLM"/>
    </source>
</evidence>
<name>A0ABP7J6D8_9ACTN</name>
<organism evidence="2 3">
    <name type="scientific">Streptomyces coacervatus</name>
    <dbReference type="NCBI Taxonomy" id="647381"/>
    <lineage>
        <taxon>Bacteria</taxon>
        <taxon>Bacillati</taxon>
        <taxon>Actinomycetota</taxon>
        <taxon>Actinomycetes</taxon>
        <taxon>Kitasatosporales</taxon>
        <taxon>Streptomycetaceae</taxon>
        <taxon>Streptomyces</taxon>
    </lineage>
</organism>
<comment type="caution">
    <text evidence="2">The sequence shown here is derived from an EMBL/GenBank/DDBJ whole genome shotgun (WGS) entry which is preliminary data.</text>
</comment>
<feature type="compositionally biased region" description="Polar residues" evidence="1">
    <location>
        <begin position="61"/>
        <end position="74"/>
    </location>
</feature>